<dbReference type="Pfam" id="PF00648">
    <property type="entry name" value="Peptidase_C2"/>
    <property type="match status" value="1"/>
</dbReference>
<sequence length="689" mass="77667">MSRKKTLEKRGKRLAAARAKKQHKRPEKPVGLFVTKELGDAIEACKAKVESISKECRARNKRFRDIEFDLEFDGHLCLHGLSSFIESTGQDVQRVTEIFDEPHFYPPGGAANSNSIRQGKLGDCWFLSALATVSSFPDLIEKICVARDEEVGVYGFIFYGDKGWTSVVIDDMLFTDIPKYEELDQESKTIYHYDKQKYERIARKHGKSLLYAKAGSQEETWVPLIEKAYAKYYGNYSHLEAGWTREAIEDLTGGVATAFIPKDILDTDKFWKEELLKANKDRMFACSFSGVKKPFDHPEDAPVTLEGLFIDHAYAVLRTVECRGKRFVEWTSEWVKALPELGHTFGDDGQFVMDYEEFLKCFNMIERTYLFDDSWIVSSQWLNVTLSEQPAVWTYGKLSCIVRIPARTKVILVLSQLNSRAFRSIRKSTTIMMDIAVVKKGNKTPIEVASEPRPFNCRSISVELELGAGEYYVYVRLDQSRMISVDGICSVEYGYSASCRTVSRIVSRKADSYSLANNWISSARHTLIARSLQQVIQDDLDQIAAEELAKQNALMEQPDGYLAPVSPLASGTRSPPLLPLVDEIPDTPEESNAPEEPPVQSRLRRRRQGKKRRTKDEPDGSLTKPLPDVNPLSIIIPDKDTNTSVVNAEHHHLSPSSPQQGLGDELQVRQPVWLFTPNASQPGASAAAA</sequence>
<dbReference type="PROSITE" id="PS00139">
    <property type="entry name" value="THIOL_PROTEASE_CYS"/>
    <property type="match status" value="1"/>
</dbReference>
<dbReference type="PROSITE" id="PS50203">
    <property type="entry name" value="CALPAIN_CAT"/>
    <property type="match status" value="1"/>
</dbReference>
<comment type="caution">
    <text evidence="6">Lacks conserved residue(s) required for the propagation of feature annotation.</text>
</comment>
<feature type="compositionally biased region" description="Basic residues" evidence="7">
    <location>
        <begin position="602"/>
        <end position="613"/>
    </location>
</feature>
<dbReference type="GO" id="GO:0004198">
    <property type="term" value="F:calcium-dependent cysteine-type endopeptidase activity"/>
    <property type="evidence" value="ECO:0007669"/>
    <property type="project" value="InterPro"/>
</dbReference>
<organism evidence="9 10">
    <name type="scientific">Coprinellus micaceus</name>
    <name type="common">Glistening ink-cap mushroom</name>
    <name type="synonym">Coprinus micaceus</name>
    <dbReference type="NCBI Taxonomy" id="71717"/>
    <lineage>
        <taxon>Eukaryota</taxon>
        <taxon>Fungi</taxon>
        <taxon>Dikarya</taxon>
        <taxon>Basidiomycota</taxon>
        <taxon>Agaricomycotina</taxon>
        <taxon>Agaricomycetes</taxon>
        <taxon>Agaricomycetidae</taxon>
        <taxon>Agaricales</taxon>
        <taxon>Agaricineae</taxon>
        <taxon>Psathyrellaceae</taxon>
        <taxon>Coprinellus</taxon>
    </lineage>
</organism>
<feature type="active site" evidence="5">
    <location>
        <position position="312"/>
    </location>
</feature>
<dbReference type="OrthoDB" id="2900447at2759"/>
<protein>
    <submittedName>
        <fullName evidence="9">Cysteine proteinase</fullName>
    </submittedName>
</protein>
<keyword evidence="2" id="KW-0645">Protease</keyword>
<dbReference type="InterPro" id="IPR038765">
    <property type="entry name" value="Papain-like_cys_pep_sf"/>
</dbReference>
<evidence type="ECO:0000256" key="1">
    <source>
        <dbReference type="ARBA" id="ARBA00007623"/>
    </source>
</evidence>
<dbReference type="STRING" id="71717.A0A4Y7TJE5"/>
<feature type="compositionally biased region" description="Acidic residues" evidence="7">
    <location>
        <begin position="583"/>
        <end position="593"/>
    </location>
</feature>
<proteinExistence type="inferred from homology"/>
<evidence type="ECO:0000313" key="9">
    <source>
        <dbReference type="EMBL" id="TEB34068.1"/>
    </source>
</evidence>
<dbReference type="PANTHER" id="PTHR10183">
    <property type="entry name" value="CALPAIN"/>
    <property type="match status" value="1"/>
</dbReference>
<evidence type="ECO:0000256" key="2">
    <source>
        <dbReference type="ARBA" id="ARBA00022670"/>
    </source>
</evidence>
<keyword evidence="10" id="KW-1185">Reference proteome</keyword>
<gene>
    <name evidence="9" type="ORF">FA13DRAFT_1789255</name>
</gene>
<dbReference type="PANTHER" id="PTHR10183:SF379">
    <property type="entry name" value="CALPAIN-5"/>
    <property type="match status" value="1"/>
</dbReference>
<dbReference type="InterPro" id="IPR001300">
    <property type="entry name" value="Peptidase_C2_calpain_cat"/>
</dbReference>
<evidence type="ECO:0000313" key="10">
    <source>
        <dbReference type="Proteomes" id="UP000298030"/>
    </source>
</evidence>
<name>A0A4Y7TJE5_COPMI</name>
<evidence type="ECO:0000256" key="6">
    <source>
        <dbReference type="PROSITE-ProRule" id="PRU00239"/>
    </source>
</evidence>
<feature type="compositionally biased region" description="Basic residues" evidence="7">
    <location>
        <begin position="1"/>
        <end position="26"/>
    </location>
</feature>
<evidence type="ECO:0000259" key="8">
    <source>
        <dbReference type="PROSITE" id="PS50203"/>
    </source>
</evidence>
<dbReference type="GO" id="GO:0006508">
    <property type="term" value="P:proteolysis"/>
    <property type="evidence" value="ECO:0007669"/>
    <property type="project" value="UniProtKB-KW"/>
</dbReference>
<dbReference type="PRINTS" id="PR00704">
    <property type="entry name" value="CALPAIN"/>
</dbReference>
<keyword evidence="4" id="KW-0788">Thiol protease</keyword>
<comment type="similarity">
    <text evidence="1">Belongs to the peptidase C2 family.</text>
</comment>
<evidence type="ECO:0000256" key="3">
    <source>
        <dbReference type="ARBA" id="ARBA00022801"/>
    </source>
</evidence>
<feature type="region of interest" description="Disordered" evidence="7">
    <location>
        <begin position="1"/>
        <end position="28"/>
    </location>
</feature>
<dbReference type="Gene3D" id="3.90.70.10">
    <property type="entry name" value="Cysteine proteinases"/>
    <property type="match status" value="1"/>
</dbReference>
<dbReference type="SUPFAM" id="SSF54001">
    <property type="entry name" value="Cysteine proteinases"/>
    <property type="match status" value="1"/>
</dbReference>
<feature type="region of interest" description="Disordered" evidence="7">
    <location>
        <begin position="564"/>
        <end position="664"/>
    </location>
</feature>
<reference evidence="9 10" key="1">
    <citation type="journal article" date="2019" name="Nat. Ecol. Evol.">
        <title>Megaphylogeny resolves global patterns of mushroom evolution.</title>
        <authorList>
            <person name="Varga T."/>
            <person name="Krizsan K."/>
            <person name="Foldi C."/>
            <person name="Dima B."/>
            <person name="Sanchez-Garcia M."/>
            <person name="Sanchez-Ramirez S."/>
            <person name="Szollosi G.J."/>
            <person name="Szarkandi J.G."/>
            <person name="Papp V."/>
            <person name="Albert L."/>
            <person name="Andreopoulos W."/>
            <person name="Angelini C."/>
            <person name="Antonin V."/>
            <person name="Barry K.W."/>
            <person name="Bougher N.L."/>
            <person name="Buchanan P."/>
            <person name="Buyck B."/>
            <person name="Bense V."/>
            <person name="Catcheside P."/>
            <person name="Chovatia M."/>
            <person name="Cooper J."/>
            <person name="Damon W."/>
            <person name="Desjardin D."/>
            <person name="Finy P."/>
            <person name="Geml J."/>
            <person name="Haridas S."/>
            <person name="Hughes K."/>
            <person name="Justo A."/>
            <person name="Karasinski D."/>
            <person name="Kautmanova I."/>
            <person name="Kiss B."/>
            <person name="Kocsube S."/>
            <person name="Kotiranta H."/>
            <person name="LaButti K.M."/>
            <person name="Lechner B.E."/>
            <person name="Liimatainen K."/>
            <person name="Lipzen A."/>
            <person name="Lukacs Z."/>
            <person name="Mihaltcheva S."/>
            <person name="Morgado L.N."/>
            <person name="Niskanen T."/>
            <person name="Noordeloos M.E."/>
            <person name="Ohm R.A."/>
            <person name="Ortiz-Santana B."/>
            <person name="Ovrebo C."/>
            <person name="Racz N."/>
            <person name="Riley R."/>
            <person name="Savchenko A."/>
            <person name="Shiryaev A."/>
            <person name="Soop K."/>
            <person name="Spirin V."/>
            <person name="Szebenyi C."/>
            <person name="Tomsovsky M."/>
            <person name="Tulloss R.E."/>
            <person name="Uehling J."/>
            <person name="Grigoriev I.V."/>
            <person name="Vagvolgyi C."/>
            <person name="Papp T."/>
            <person name="Martin F.M."/>
            <person name="Miettinen O."/>
            <person name="Hibbett D.S."/>
            <person name="Nagy L.G."/>
        </authorList>
    </citation>
    <scope>NUCLEOTIDE SEQUENCE [LARGE SCALE GENOMIC DNA]</scope>
    <source>
        <strain evidence="9 10">FP101781</strain>
    </source>
</reference>
<comment type="caution">
    <text evidence="9">The sequence shown here is derived from an EMBL/GenBank/DDBJ whole genome shotgun (WGS) entry which is preliminary data.</text>
</comment>
<feature type="domain" description="Calpain catalytic" evidence="8">
    <location>
        <begin position="62"/>
        <end position="371"/>
    </location>
</feature>
<dbReference type="Proteomes" id="UP000298030">
    <property type="component" value="Unassembled WGS sequence"/>
</dbReference>
<dbReference type="InterPro" id="IPR022684">
    <property type="entry name" value="Calpain_cysteine_protease"/>
</dbReference>
<feature type="active site" evidence="5">
    <location>
        <position position="124"/>
    </location>
</feature>
<evidence type="ECO:0000256" key="5">
    <source>
        <dbReference type="PIRSR" id="PIRSR622684-1"/>
    </source>
</evidence>
<keyword evidence="3" id="KW-0378">Hydrolase</keyword>
<evidence type="ECO:0000256" key="7">
    <source>
        <dbReference type="SAM" id="MobiDB-lite"/>
    </source>
</evidence>
<evidence type="ECO:0000256" key="4">
    <source>
        <dbReference type="ARBA" id="ARBA00022807"/>
    </source>
</evidence>
<dbReference type="InterPro" id="IPR000169">
    <property type="entry name" value="Pept_cys_AS"/>
</dbReference>
<dbReference type="AlphaFoldDB" id="A0A4Y7TJE5"/>
<dbReference type="SMART" id="SM00230">
    <property type="entry name" value="CysPc"/>
    <property type="match status" value="1"/>
</dbReference>
<dbReference type="EMBL" id="QPFP01000010">
    <property type="protein sequence ID" value="TEB34068.1"/>
    <property type="molecule type" value="Genomic_DNA"/>
</dbReference>
<accession>A0A4Y7TJE5</accession>